<dbReference type="EMBL" id="JAWZYT010005316">
    <property type="protein sequence ID" value="KAK4290954.1"/>
    <property type="molecule type" value="Genomic_DNA"/>
</dbReference>
<comment type="caution">
    <text evidence="1">The sequence shown here is derived from an EMBL/GenBank/DDBJ whole genome shotgun (WGS) entry which is preliminary data.</text>
</comment>
<evidence type="ECO:0000313" key="2">
    <source>
        <dbReference type="Proteomes" id="UP001292094"/>
    </source>
</evidence>
<dbReference type="AlphaFoldDB" id="A0AAE1NKV9"/>
<protein>
    <submittedName>
        <fullName evidence="1">Uncharacterized protein</fullName>
    </submittedName>
</protein>
<proteinExistence type="predicted"/>
<dbReference type="Proteomes" id="UP001292094">
    <property type="component" value="Unassembled WGS sequence"/>
</dbReference>
<gene>
    <name evidence="1" type="ORF">Pmani_036172</name>
</gene>
<name>A0AAE1NKV9_9EUCA</name>
<organism evidence="1 2">
    <name type="scientific">Petrolisthes manimaculis</name>
    <dbReference type="NCBI Taxonomy" id="1843537"/>
    <lineage>
        <taxon>Eukaryota</taxon>
        <taxon>Metazoa</taxon>
        <taxon>Ecdysozoa</taxon>
        <taxon>Arthropoda</taxon>
        <taxon>Crustacea</taxon>
        <taxon>Multicrustacea</taxon>
        <taxon>Malacostraca</taxon>
        <taxon>Eumalacostraca</taxon>
        <taxon>Eucarida</taxon>
        <taxon>Decapoda</taxon>
        <taxon>Pleocyemata</taxon>
        <taxon>Anomura</taxon>
        <taxon>Galatheoidea</taxon>
        <taxon>Porcellanidae</taxon>
        <taxon>Petrolisthes</taxon>
    </lineage>
</organism>
<keyword evidence="2" id="KW-1185">Reference proteome</keyword>
<evidence type="ECO:0000313" key="1">
    <source>
        <dbReference type="EMBL" id="KAK4290954.1"/>
    </source>
</evidence>
<reference evidence="1" key="1">
    <citation type="submission" date="2023-11" db="EMBL/GenBank/DDBJ databases">
        <title>Genome assemblies of two species of porcelain crab, Petrolisthes cinctipes and Petrolisthes manimaculis (Anomura: Porcellanidae).</title>
        <authorList>
            <person name="Angst P."/>
        </authorList>
    </citation>
    <scope>NUCLEOTIDE SEQUENCE</scope>
    <source>
        <strain evidence="1">PB745_02</strain>
        <tissue evidence="1">Gill</tissue>
    </source>
</reference>
<accession>A0AAE1NKV9</accession>
<sequence length="93" mass="10582">MSYFLTHPPKIVVDLTEQGTGPNRKLHLEPVERMFKNVVEEAQWHTSSPYDGWDDTDRVTKATRQGTQPGTVALNQSHQIQYKVAKSNYVVPS</sequence>